<feature type="transmembrane region" description="Helical" evidence="2">
    <location>
        <begin position="109"/>
        <end position="128"/>
    </location>
</feature>
<organism evidence="3 4">
    <name type="scientific">Actinoplanes philippinensis</name>
    <dbReference type="NCBI Taxonomy" id="35752"/>
    <lineage>
        <taxon>Bacteria</taxon>
        <taxon>Bacillati</taxon>
        <taxon>Actinomycetota</taxon>
        <taxon>Actinomycetes</taxon>
        <taxon>Micromonosporales</taxon>
        <taxon>Micromonosporaceae</taxon>
        <taxon>Actinoplanes</taxon>
    </lineage>
</organism>
<gene>
    <name evidence="3" type="ORF">SAMN05421541_104457</name>
</gene>
<dbReference type="RefSeq" id="WP_093613284.1">
    <property type="nucleotide sequence ID" value="NZ_BOMT01000028.1"/>
</dbReference>
<keyword evidence="4" id="KW-1185">Reference proteome</keyword>
<protein>
    <submittedName>
        <fullName evidence="3">Uncharacterized protein</fullName>
    </submittedName>
</protein>
<accession>A0A1I2EHF9</accession>
<sequence length="171" mass="17962">MTAEPQQHGSWTPPYVQPQVGSTPQGYGQQGYGQQGYGQQGYGQQGYGQQDYGHYQQPAPTAGYGVAGPAPTGYPQAYGQPGLQQMHPGPAYGGGFVPSGHHGQVDGKVPGVALTIIITAIFGIFGLIPASRSARKAKRLGLSGAKYWQAFGFTLAVTWVMYMLLVKGNGG</sequence>
<feature type="compositionally biased region" description="Low complexity" evidence="1">
    <location>
        <begin position="47"/>
        <end position="57"/>
    </location>
</feature>
<dbReference type="Proteomes" id="UP000199645">
    <property type="component" value="Unassembled WGS sequence"/>
</dbReference>
<feature type="transmembrane region" description="Helical" evidence="2">
    <location>
        <begin position="148"/>
        <end position="165"/>
    </location>
</feature>
<name>A0A1I2EHF9_9ACTN</name>
<evidence type="ECO:0000256" key="1">
    <source>
        <dbReference type="SAM" id="MobiDB-lite"/>
    </source>
</evidence>
<evidence type="ECO:0000313" key="4">
    <source>
        <dbReference type="Proteomes" id="UP000199645"/>
    </source>
</evidence>
<evidence type="ECO:0000256" key="2">
    <source>
        <dbReference type="SAM" id="Phobius"/>
    </source>
</evidence>
<keyword evidence="2" id="KW-0812">Transmembrane</keyword>
<feature type="compositionally biased region" description="Polar residues" evidence="1">
    <location>
        <begin position="1"/>
        <end position="10"/>
    </location>
</feature>
<dbReference type="EMBL" id="FONV01000004">
    <property type="protein sequence ID" value="SFE92067.1"/>
    <property type="molecule type" value="Genomic_DNA"/>
</dbReference>
<proteinExistence type="predicted"/>
<keyword evidence="2" id="KW-0472">Membrane</keyword>
<dbReference type="STRING" id="35752.SAMN05421541_104457"/>
<dbReference type="AlphaFoldDB" id="A0A1I2EHF9"/>
<feature type="region of interest" description="Disordered" evidence="1">
    <location>
        <begin position="1"/>
        <end position="70"/>
    </location>
</feature>
<evidence type="ECO:0000313" key="3">
    <source>
        <dbReference type="EMBL" id="SFE92067.1"/>
    </source>
</evidence>
<feature type="compositionally biased region" description="Gly residues" evidence="1">
    <location>
        <begin position="28"/>
        <end position="46"/>
    </location>
</feature>
<keyword evidence="2" id="KW-1133">Transmembrane helix</keyword>
<reference evidence="3 4" key="1">
    <citation type="submission" date="2016-10" db="EMBL/GenBank/DDBJ databases">
        <authorList>
            <person name="de Groot N.N."/>
        </authorList>
    </citation>
    <scope>NUCLEOTIDE SEQUENCE [LARGE SCALE GENOMIC DNA]</scope>
    <source>
        <strain evidence="3 4">DSM 43019</strain>
    </source>
</reference>